<feature type="compositionally biased region" description="Polar residues" evidence="1">
    <location>
        <begin position="56"/>
        <end position="68"/>
    </location>
</feature>
<sequence length="118" mass="12774">MISSTTVRALLAGCTLAVSLVGGTLAPTATPVAQAGPCLFGHVDPKDDNSACRGSDSANWPESEQTPEGTPALSCSRLNEGARVRTDQGQYGWRYWVCKKYKDSWGHTYYDWTEVLGM</sequence>
<keyword evidence="2" id="KW-0732">Signal</keyword>
<evidence type="ECO:0008006" key="5">
    <source>
        <dbReference type="Google" id="ProtNLM"/>
    </source>
</evidence>
<dbReference type="RefSeq" id="WP_195129545.1">
    <property type="nucleotide sequence ID" value="NZ_JADLQX010000007.1"/>
</dbReference>
<feature type="signal peptide" evidence="2">
    <location>
        <begin position="1"/>
        <end position="35"/>
    </location>
</feature>
<dbReference type="Proteomes" id="UP000702209">
    <property type="component" value="Unassembled WGS sequence"/>
</dbReference>
<reference evidence="3 4" key="1">
    <citation type="submission" date="2020-10" db="EMBL/GenBank/DDBJ databases">
        <title>Identification of Nocardia species via Next-generation sequencing and recognition of intraspecies genetic diversity.</title>
        <authorList>
            <person name="Li P."/>
            <person name="Li P."/>
            <person name="Lu B."/>
        </authorList>
    </citation>
    <scope>NUCLEOTIDE SEQUENCE [LARGE SCALE GENOMIC DNA]</scope>
    <source>
        <strain evidence="3 4">BJ06-0157</strain>
    </source>
</reference>
<comment type="caution">
    <text evidence="3">The sequence shown here is derived from an EMBL/GenBank/DDBJ whole genome shotgun (WGS) entry which is preliminary data.</text>
</comment>
<evidence type="ECO:0000256" key="2">
    <source>
        <dbReference type="SAM" id="SignalP"/>
    </source>
</evidence>
<keyword evidence="4" id="KW-1185">Reference proteome</keyword>
<evidence type="ECO:0000313" key="3">
    <source>
        <dbReference type="EMBL" id="MBF6298236.1"/>
    </source>
</evidence>
<protein>
    <recommendedName>
        <fullName evidence="5">Secreted protein</fullName>
    </recommendedName>
</protein>
<evidence type="ECO:0000256" key="1">
    <source>
        <dbReference type="SAM" id="MobiDB-lite"/>
    </source>
</evidence>
<accession>A0ABS0CNX1</accession>
<evidence type="ECO:0000313" key="4">
    <source>
        <dbReference type="Proteomes" id="UP000702209"/>
    </source>
</evidence>
<gene>
    <name evidence="3" type="ORF">IU459_11860</name>
</gene>
<feature type="region of interest" description="Disordered" evidence="1">
    <location>
        <begin position="49"/>
        <end position="75"/>
    </location>
</feature>
<feature type="chain" id="PRO_5046267070" description="Secreted protein" evidence="2">
    <location>
        <begin position="36"/>
        <end position="118"/>
    </location>
</feature>
<organism evidence="3 4">
    <name type="scientific">Nocardia amamiensis</name>
    <dbReference type="NCBI Taxonomy" id="404578"/>
    <lineage>
        <taxon>Bacteria</taxon>
        <taxon>Bacillati</taxon>
        <taxon>Actinomycetota</taxon>
        <taxon>Actinomycetes</taxon>
        <taxon>Mycobacteriales</taxon>
        <taxon>Nocardiaceae</taxon>
        <taxon>Nocardia</taxon>
    </lineage>
</organism>
<proteinExistence type="predicted"/>
<name>A0ABS0CNX1_9NOCA</name>
<dbReference type="EMBL" id="JADLQX010000007">
    <property type="protein sequence ID" value="MBF6298236.1"/>
    <property type="molecule type" value="Genomic_DNA"/>
</dbReference>